<reference evidence="2 3" key="1">
    <citation type="submission" date="2019-07" db="EMBL/GenBank/DDBJ databases">
        <title>R&amp;d 2014.</title>
        <authorList>
            <person name="Klenk H.-P."/>
        </authorList>
    </citation>
    <scope>NUCLEOTIDE SEQUENCE [LARGE SCALE GENOMIC DNA]</scope>
    <source>
        <strain evidence="2 3">DSM 43868</strain>
    </source>
</reference>
<dbReference type="RefSeq" id="WP_145776289.1">
    <property type="nucleotide sequence ID" value="NZ_VLKE01000001.1"/>
</dbReference>
<evidence type="ECO:0000256" key="1">
    <source>
        <dbReference type="SAM" id="MobiDB-lite"/>
    </source>
</evidence>
<evidence type="ECO:0000313" key="2">
    <source>
        <dbReference type="EMBL" id="TWH69847.1"/>
    </source>
</evidence>
<dbReference type="Proteomes" id="UP000319825">
    <property type="component" value="Unassembled WGS sequence"/>
</dbReference>
<accession>A0A562IFR9</accession>
<name>A0A562IFR9_MICOL</name>
<proteinExistence type="predicted"/>
<sequence length="68" mass="6741">MPAARRERALDAPGFGPLLAAAGGAGQVEPFCQDLVPDADPDGKPETDPARPSSGTGDDGGRNPGRGG</sequence>
<keyword evidence="3" id="KW-1185">Reference proteome</keyword>
<evidence type="ECO:0000313" key="3">
    <source>
        <dbReference type="Proteomes" id="UP000319825"/>
    </source>
</evidence>
<dbReference type="AlphaFoldDB" id="A0A562IFR9"/>
<organism evidence="2 3">
    <name type="scientific">Micromonospora olivasterospora</name>
    <dbReference type="NCBI Taxonomy" id="1880"/>
    <lineage>
        <taxon>Bacteria</taxon>
        <taxon>Bacillati</taxon>
        <taxon>Actinomycetota</taxon>
        <taxon>Actinomycetes</taxon>
        <taxon>Micromonosporales</taxon>
        <taxon>Micromonosporaceae</taxon>
        <taxon>Micromonospora</taxon>
    </lineage>
</organism>
<protein>
    <submittedName>
        <fullName evidence="2">Uncharacterized protein</fullName>
    </submittedName>
</protein>
<dbReference type="EMBL" id="VLKE01000001">
    <property type="protein sequence ID" value="TWH69847.1"/>
    <property type="molecule type" value="Genomic_DNA"/>
</dbReference>
<comment type="caution">
    <text evidence="2">The sequence shown here is derived from an EMBL/GenBank/DDBJ whole genome shotgun (WGS) entry which is preliminary data.</text>
</comment>
<gene>
    <name evidence="2" type="ORF">JD77_04861</name>
</gene>
<feature type="region of interest" description="Disordered" evidence="1">
    <location>
        <begin position="31"/>
        <end position="68"/>
    </location>
</feature>